<organism evidence="2 3">
    <name type="scientific">Setaria viridis</name>
    <name type="common">Green bristlegrass</name>
    <name type="synonym">Setaria italica subsp. viridis</name>
    <dbReference type="NCBI Taxonomy" id="4556"/>
    <lineage>
        <taxon>Eukaryota</taxon>
        <taxon>Viridiplantae</taxon>
        <taxon>Streptophyta</taxon>
        <taxon>Embryophyta</taxon>
        <taxon>Tracheophyta</taxon>
        <taxon>Spermatophyta</taxon>
        <taxon>Magnoliopsida</taxon>
        <taxon>Liliopsida</taxon>
        <taxon>Poales</taxon>
        <taxon>Poaceae</taxon>
        <taxon>PACMAD clade</taxon>
        <taxon>Panicoideae</taxon>
        <taxon>Panicodae</taxon>
        <taxon>Paniceae</taxon>
        <taxon>Cenchrinae</taxon>
        <taxon>Setaria</taxon>
    </lineage>
</organism>
<name>A0A4U6W5H2_SETVI</name>
<sequence>MSSQASCGRSLESQDRRSYAPKVKQKQQNVMLDDGPWGCRRSRTTRNNDLLPLAASTDPGPSGRGSGHRFQPRVFGCTAPRARNPRLLFSLSAHFLYHAP</sequence>
<evidence type="ECO:0000313" key="3">
    <source>
        <dbReference type="Proteomes" id="UP000298652"/>
    </source>
</evidence>
<dbReference type="AlphaFoldDB" id="A0A4U6W5H2"/>
<feature type="region of interest" description="Disordered" evidence="1">
    <location>
        <begin position="1"/>
        <end position="72"/>
    </location>
</feature>
<protein>
    <submittedName>
        <fullName evidence="2">Uncharacterized protein</fullName>
    </submittedName>
</protein>
<keyword evidence="3" id="KW-1185">Reference proteome</keyword>
<proteinExistence type="predicted"/>
<gene>
    <name evidence="2" type="ORF">SEVIR_2G408232v2</name>
</gene>
<evidence type="ECO:0000313" key="2">
    <source>
        <dbReference type="EMBL" id="TKW35939.1"/>
    </source>
</evidence>
<dbReference type="Gramene" id="TKW35939">
    <property type="protein sequence ID" value="TKW35939"/>
    <property type="gene ID" value="SEVIR_2G408232v2"/>
</dbReference>
<reference evidence="2" key="1">
    <citation type="submission" date="2019-03" db="EMBL/GenBank/DDBJ databases">
        <title>WGS assembly of Setaria viridis.</title>
        <authorList>
            <person name="Huang P."/>
            <person name="Jenkins J."/>
            <person name="Grimwood J."/>
            <person name="Barry K."/>
            <person name="Healey A."/>
            <person name="Mamidi S."/>
            <person name="Sreedasyam A."/>
            <person name="Shu S."/>
            <person name="Feldman M."/>
            <person name="Wu J."/>
            <person name="Yu Y."/>
            <person name="Chen C."/>
            <person name="Johnson J."/>
            <person name="Rokhsar D."/>
            <person name="Baxter I."/>
            <person name="Schmutz J."/>
            <person name="Brutnell T."/>
            <person name="Kellogg E."/>
        </authorList>
    </citation>
    <scope>NUCLEOTIDE SEQUENCE [LARGE SCALE GENOMIC DNA]</scope>
</reference>
<dbReference type="EMBL" id="CM016553">
    <property type="protein sequence ID" value="TKW35939.1"/>
    <property type="molecule type" value="Genomic_DNA"/>
</dbReference>
<dbReference type="Proteomes" id="UP000298652">
    <property type="component" value="Chromosome 2"/>
</dbReference>
<evidence type="ECO:0000256" key="1">
    <source>
        <dbReference type="SAM" id="MobiDB-lite"/>
    </source>
</evidence>
<accession>A0A4U6W5H2</accession>